<dbReference type="PANTHER" id="PTHR24220">
    <property type="entry name" value="IMPORT ATP-BINDING PROTEIN"/>
    <property type="match status" value="1"/>
</dbReference>
<dbReference type="InterPro" id="IPR015854">
    <property type="entry name" value="ABC_transpr_LolD-like"/>
</dbReference>
<dbReference type="InterPro" id="IPR027417">
    <property type="entry name" value="P-loop_NTPase"/>
</dbReference>
<dbReference type="GO" id="GO:0016887">
    <property type="term" value="F:ATP hydrolysis activity"/>
    <property type="evidence" value="ECO:0007669"/>
    <property type="project" value="InterPro"/>
</dbReference>
<dbReference type="PROSITE" id="PS50893">
    <property type="entry name" value="ABC_TRANSPORTER_2"/>
    <property type="match status" value="1"/>
</dbReference>
<dbReference type="RefSeq" id="WP_007296117.1">
    <property type="nucleotide sequence ID" value="NZ_AJJH01000018.1"/>
</dbReference>
<dbReference type="GO" id="GO:0005886">
    <property type="term" value="C:plasma membrane"/>
    <property type="evidence" value="ECO:0007669"/>
    <property type="project" value="TreeGrafter"/>
</dbReference>
<dbReference type="SUPFAM" id="SSF52540">
    <property type="entry name" value="P-loop containing nucleoside triphosphate hydrolases"/>
    <property type="match status" value="1"/>
</dbReference>
<dbReference type="PROSITE" id="PS00211">
    <property type="entry name" value="ABC_TRANSPORTER_1"/>
    <property type="match status" value="1"/>
</dbReference>
<reference evidence="5 6" key="1">
    <citation type="journal article" date="2012" name="J. Bacteriol.">
        <title>Draft genome sequence of the nitrophenol-degrading actinomycete Rhodococcus imtechensis RKJ300.</title>
        <authorList>
            <person name="Vikram S."/>
            <person name="Kumar S."/>
            <person name="Subramanian S."/>
            <person name="Raghava G.P."/>
        </authorList>
    </citation>
    <scope>NUCLEOTIDE SEQUENCE [LARGE SCALE GENOMIC DNA]</scope>
    <source>
        <strain evidence="5 6">RKJ300</strain>
    </source>
</reference>
<name>I0WYC9_RHOOP</name>
<dbReference type="PATRIC" id="fig|1165867.3.peg.809"/>
<sequence length="252" mass="25741">MTGNGTRAAGEAPAPRVVVEGTALGRTYGAGPNAVIALREASFELPGSARIALMGPSGSGKTTLLHLIAGLDTPTTGSLRWPALPDLRRGRAASVGVVFQGPSLLPALNVIENVALPLLFAGQSADRARARARRALEVLSIGDLADKVPDELSGGQAQRVAIARVLAARPALILADEPTGQLDHDTARTTLSVLLDTAEAIDAAVLVSTHDPVVAGLLTGRWTMRDGRLDTGARSGTEPPGLGPPETGGGAR</sequence>
<evidence type="ECO:0000256" key="1">
    <source>
        <dbReference type="ARBA" id="ARBA00022741"/>
    </source>
</evidence>
<dbReference type="AlphaFoldDB" id="I0WYC9"/>
<evidence type="ECO:0000313" key="5">
    <source>
        <dbReference type="EMBL" id="EID81395.1"/>
    </source>
</evidence>
<dbReference type="GO" id="GO:0005524">
    <property type="term" value="F:ATP binding"/>
    <property type="evidence" value="ECO:0007669"/>
    <property type="project" value="UniProtKB-KW"/>
</dbReference>
<keyword evidence="1" id="KW-0547">Nucleotide-binding</keyword>
<organism evidence="5 6">
    <name type="scientific">Rhodococcus opacus RKJ300 = JCM 13270</name>
    <dbReference type="NCBI Taxonomy" id="1165867"/>
    <lineage>
        <taxon>Bacteria</taxon>
        <taxon>Bacillati</taxon>
        <taxon>Actinomycetota</taxon>
        <taxon>Actinomycetes</taxon>
        <taxon>Mycobacteriales</taxon>
        <taxon>Nocardiaceae</taxon>
        <taxon>Rhodococcus</taxon>
    </lineage>
</organism>
<feature type="region of interest" description="Disordered" evidence="3">
    <location>
        <begin position="228"/>
        <end position="252"/>
    </location>
</feature>
<dbReference type="GO" id="GO:0022857">
    <property type="term" value="F:transmembrane transporter activity"/>
    <property type="evidence" value="ECO:0007669"/>
    <property type="project" value="TreeGrafter"/>
</dbReference>
<evidence type="ECO:0000256" key="2">
    <source>
        <dbReference type="ARBA" id="ARBA00022840"/>
    </source>
</evidence>
<gene>
    <name evidence="5" type="ORF">W59_03946</name>
</gene>
<dbReference type="PANTHER" id="PTHR24220:SF685">
    <property type="entry name" value="ABC TRANSPORTER RELATED"/>
    <property type="match status" value="1"/>
</dbReference>
<dbReference type="SMART" id="SM00382">
    <property type="entry name" value="AAA"/>
    <property type="match status" value="1"/>
</dbReference>
<comment type="caution">
    <text evidence="5">The sequence shown here is derived from an EMBL/GenBank/DDBJ whole genome shotgun (WGS) entry which is preliminary data.</text>
</comment>
<proteinExistence type="predicted"/>
<evidence type="ECO:0000259" key="4">
    <source>
        <dbReference type="PROSITE" id="PS50893"/>
    </source>
</evidence>
<evidence type="ECO:0000256" key="3">
    <source>
        <dbReference type="SAM" id="MobiDB-lite"/>
    </source>
</evidence>
<dbReference type="EMBL" id="AJJH01000018">
    <property type="protein sequence ID" value="EID81395.1"/>
    <property type="molecule type" value="Genomic_DNA"/>
</dbReference>
<feature type="domain" description="ABC transporter" evidence="4">
    <location>
        <begin position="19"/>
        <end position="251"/>
    </location>
</feature>
<dbReference type="InterPro" id="IPR003439">
    <property type="entry name" value="ABC_transporter-like_ATP-bd"/>
</dbReference>
<evidence type="ECO:0000313" key="6">
    <source>
        <dbReference type="Proteomes" id="UP000006447"/>
    </source>
</evidence>
<dbReference type="InterPro" id="IPR003593">
    <property type="entry name" value="AAA+_ATPase"/>
</dbReference>
<dbReference type="Proteomes" id="UP000006447">
    <property type="component" value="Unassembled WGS sequence"/>
</dbReference>
<dbReference type="InterPro" id="IPR017871">
    <property type="entry name" value="ABC_transporter-like_CS"/>
</dbReference>
<keyword evidence="2 5" id="KW-0067">ATP-binding</keyword>
<dbReference type="Gene3D" id="3.40.50.300">
    <property type="entry name" value="P-loop containing nucleotide triphosphate hydrolases"/>
    <property type="match status" value="1"/>
</dbReference>
<accession>I0WYC9</accession>
<protein>
    <submittedName>
        <fullName evidence="5">Putative ABC transporter ATP-binding protein</fullName>
    </submittedName>
</protein>
<dbReference type="Pfam" id="PF00005">
    <property type="entry name" value="ABC_tran"/>
    <property type="match status" value="1"/>
</dbReference>